<dbReference type="SMART" id="SM00487">
    <property type="entry name" value="DEXDc"/>
    <property type="match status" value="1"/>
</dbReference>
<keyword evidence="8" id="KW-0067">ATP-binding</keyword>
<dbReference type="PROSITE" id="PS51643">
    <property type="entry name" value="HD_CAS3"/>
    <property type="match status" value="1"/>
</dbReference>
<dbReference type="Proteomes" id="UP001198374">
    <property type="component" value="Unassembled WGS sequence"/>
</dbReference>
<evidence type="ECO:0000256" key="8">
    <source>
        <dbReference type="ARBA" id="ARBA00022840"/>
    </source>
</evidence>
<evidence type="ECO:0000313" key="12">
    <source>
        <dbReference type="EMBL" id="MCA2096639.1"/>
    </source>
</evidence>
<dbReference type="Gene3D" id="3.40.50.300">
    <property type="entry name" value="P-loop containing nucleotide triphosphate hydrolases"/>
    <property type="match status" value="2"/>
</dbReference>
<feature type="domain" description="HD Cas3-type" evidence="11">
    <location>
        <begin position="14"/>
        <end position="226"/>
    </location>
</feature>
<protein>
    <submittedName>
        <fullName evidence="12">CRISPR-associated helicase Cas3</fullName>
    </submittedName>
</protein>
<dbReference type="Gene3D" id="1.10.3210.30">
    <property type="match status" value="1"/>
</dbReference>
<evidence type="ECO:0000256" key="7">
    <source>
        <dbReference type="ARBA" id="ARBA00022806"/>
    </source>
</evidence>
<organism evidence="12 13">
    <name type="scientific">Anaerococcus degeneri</name>
    <dbReference type="NCBI Taxonomy" id="361500"/>
    <lineage>
        <taxon>Bacteria</taxon>
        <taxon>Bacillati</taxon>
        <taxon>Bacillota</taxon>
        <taxon>Tissierellia</taxon>
        <taxon>Tissierellales</taxon>
        <taxon>Peptoniphilaceae</taxon>
        <taxon>Anaerococcus</taxon>
    </lineage>
</organism>
<dbReference type="PANTHER" id="PTHR47959:SF16">
    <property type="entry name" value="CRISPR-ASSOCIATED NUCLEASE_HELICASE CAS3-RELATED"/>
    <property type="match status" value="1"/>
</dbReference>
<evidence type="ECO:0000256" key="9">
    <source>
        <dbReference type="ARBA" id="ARBA00023118"/>
    </source>
</evidence>
<accession>A0ABS7YY40</accession>
<evidence type="ECO:0000313" key="13">
    <source>
        <dbReference type="Proteomes" id="UP001198374"/>
    </source>
</evidence>
<dbReference type="EMBL" id="JAIWIY010000001">
    <property type="protein sequence ID" value="MCA2096639.1"/>
    <property type="molecule type" value="Genomic_DNA"/>
</dbReference>
<gene>
    <name evidence="12" type="primary">cas3</name>
    <name evidence="12" type="ORF">LDJ82_07025</name>
</gene>
<name>A0ABS7YY40_9FIRM</name>
<dbReference type="Pfam" id="PF00270">
    <property type="entry name" value="DEAD"/>
    <property type="match status" value="1"/>
</dbReference>
<evidence type="ECO:0000259" key="10">
    <source>
        <dbReference type="PROSITE" id="PS51192"/>
    </source>
</evidence>
<dbReference type="NCBIfam" id="TIGR01596">
    <property type="entry name" value="cas3_HD"/>
    <property type="match status" value="1"/>
</dbReference>
<dbReference type="Pfam" id="PF22590">
    <property type="entry name" value="Cas3-like_C_2"/>
    <property type="match status" value="1"/>
</dbReference>
<dbReference type="PROSITE" id="PS51192">
    <property type="entry name" value="HELICASE_ATP_BIND_1"/>
    <property type="match status" value="1"/>
</dbReference>
<comment type="similarity">
    <text evidence="1">In the N-terminal section; belongs to the CRISPR-associated nuclease Cas3-HD family.</text>
</comment>
<keyword evidence="9" id="KW-0051">Antiviral defense</keyword>
<keyword evidence="7" id="KW-0347">Helicase</keyword>
<proteinExistence type="inferred from homology"/>
<evidence type="ECO:0000259" key="11">
    <source>
        <dbReference type="PROSITE" id="PS51643"/>
    </source>
</evidence>
<comment type="similarity">
    <text evidence="2">In the central section; belongs to the CRISPR-associated helicase Cas3 family.</text>
</comment>
<dbReference type="CDD" id="cd09641">
    <property type="entry name" value="Cas3''_I"/>
    <property type="match status" value="1"/>
</dbReference>
<keyword evidence="4" id="KW-0479">Metal-binding</keyword>
<keyword evidence="13" id="KW-1185">Reference proteome</keyword>
<dbReference type="InterPro" id="IPR041372">
    <property type="entry name" value="Cas3_C"/>
</dbReference>
<dbReference type="InterPro" id="IPR038257">
    <property type="entry name" value="CRISPR-assoc_Cas3_HD_sf"/>
</dbReference>
<evidence type="ECO:0000256" key="1">
    <source>
        <dbReference type="ARBA" id="ARBA00006847"/>
    </source>
</evidence>
<reference evidence="13" key="1">
    <citation type="submission" date="2023-07" db="EMBL/GenBank/DDBJ databases">
        <title>FDA dAtabase for Regulatory Grade micrObial Sequences (FDA-ARGOS): Supporting development and validation of Infectious Disease Dx tests.</title>
        <authorList>
            <person name="Sproer C."/>
            <person name="Gronow S."/>
            <person name="Severitt S."/>
            <person name="Schroder I."/>
            <person name="Tallon L."/>
            <person name="Sadzewicz L."/>
            <person name="Zhao X."/>
            <person name="Boylan J."/>
            <person name="Ott S."/>
            <person name="Bowen H."/>
            <person name="Vavikolanu K."/>
            <person name="Hazen T."/>
            <person name="Aluvathingal J."/>
            <person name="Nadendla S."/>
            <person name="Lowell S."/>
            <person name="Myers T."/>
            <person name="Yan Y."/>
        </authorList>
    </citation>
    <scope>NUCLEOTIDE SEQUENCE [LARGE SCALE GENOMIC DNA]</scope>
    <source>
        <strain evidence="13">FDAARGOS_1538</strain>
    </source>
</reference>
<dbReference type="InterPro" id="IPR054712">
    <property type="entry name" value="Cas3-like_dom"/>
</dbReference>
<evidence type="ECO:0000256" key="4">
    <source>
        <dbReference type="ARBA" id="ARBA00022723"/>
    </source>
</evidence>
<dbReference type="InterPro" id="IPR006483">
    <property type="entry name" value="CRISPR-assoc_Cas3_HD"/>
</dbReference>
<evidence type="ECO:0000256" key="6">
    <source>
        <dbReference type="ARBA" id="ARBA00022801"/>
    </source>
</evidence>
<dbReference type="InterPro" id="IPR027417">
    <property type="entry name" value="P-loop_NTPase"/>
</dbReference>
<evidence type="ECO:0000256" key="2">
    <source>
        <dbReference type="ARBA" id="ARBA00009046"/>
    </source>
</evidence>
<dbReference type="PANTHER" id="PTHR47959">
    <property type="entry name" value="ATP-DEPENDENT RNA HELICASE RHLE-RELATED"/>
    <property type="match status" value="1"/>
</dbReference>
<dbReference type="RefSeq" id="WP_209774636.1">
    <property type="nucleotide sequence ID" value="NZ_JAGGLO010000008.1"/>
</dbReference>
<dbReference type="InterPro" id="IPR050079">
    <property type="entry name" value="DEAD_box_RNA_helicase"/>
</dbReference>
<sequence length="917" mass="104028">MEKFLWAKKNRVDNQPRWLPLMAHLDETSKICGLLYDRWLSQGIKDLLMDSVVSDVEDKDELLINLCRFLGCVHDLGKATAIFQVKKSFNGDFELDSLILEKLINAGFKDLDKFALAKRENIGHNISGQYLLSKFGVNFCVTNIVGAHHGRPISENESKDCNSFASSLYQEDNISSERAICWQNLQKNILDMALLECGFSDPKDLPLISQPGQVILSGLLIMADWISSNEAYFPLIPLDQDEASPDRVEVGFAKWRDERAESWAPHPYFDGIYNGRFPFIEKPKDTQRKISDTISNTDEPGIFIIEAPMGMGKTETALIAVENLAQKTNRTGMFFGLPTQATSNGIFTRVREWLDHIEGEKSLRLIHGKAQLNDEFSKLPKSRNIHGGDGVGVNEWFAGRKVSILDDFTVGTVDQILLAALKQKHLMLRHLGLANKVVVIDEVHAYDAYMSVFLYRALRWLGAYKVPVVILSATLPISKRNALLEEYMIGAGLGYRRLPKPEGFETNEAYPLLTYNDGANIKQFADFKKDAGRAYKIIKKSKDQSEDLLSLIRENTPEGGVVGVIVNTVRKAQDFARQCIEAFGQDAVELLHSSFIATDRYKKEKDLIDTIGKDGKRPDFKIVIGTQVIEQSLDIDFDILITDLAPMDLILQRMGRLHRHKETKRPENLKNPMVYVLNCGGYDFDKGSSFVYSPYILFRTEYYLPEKINLPNDISHLVQLVYSEGDLDLDGDLIEIYDDYRKKHENQIKDKEVKANVYRLDKPLKKVAEGKNLSNWLKNSNKMAESSDIKANAQVRDSSDTIEVIALKACEGGYEFFDQGGSLDPSDNKTAMEIAKRTIKLPNAVYFDKENGYIIDKVIEDLEKYYLENLSAWDNQAWLKNSLAIIFDSNNEFRLGDKVLLYDEKCGLIVKKEEKDE</sequence>
<keyword evidence="3" id="KW-0540">Nuclease</keyword>
<comment type="caution">
    <text evidence="12">The sequence shown here is derived from an EMBL/GenBank/DDBJ whole genome shotgun (WGS) entry which is preliminary data.</text>
</comment>
<evidence type="ECO:0000256" key="3">
    <source>
        <dbReference type="ARBA" id="ARBA00022722"/>
    </source>
</evidence>
<dbReference type="InterPro" id="IPR014001">
    <property type="entry name" value="Helicase_ATP-bd"/>
</dbReference>
<dbReference type="InterPro" id="IPR006474">
    <property type="entry name" value="Helicase_Cas3_CRISPR-ass_core"/>
</dbReference>
<dbReference type="InterPro" id="IPR011545">
    <property type="entry name" value="DEAD/DEAH_box_helicase_dom"/>
</dbReference>
<evidence type="ECO:0000256" key="5">
    <source>
        <dbReference type="ARBA" id="ARBA00022741"/>
    </source>
</evidence>
<keyword evidence="5" id="KW-0547">Nucleotide-binding</keyword>
<feature type="domain" description="Helicase ATP-binding" evidence="10">
    <location>
        <begin position="294"/>
        <end position="493"/>
    </location>
</feature>
<dbReference type="NCBIfam" id="TIGR01587">
    <property type="entry name" value="cas3_core"/>
    <property type="match status" value="1"/>
</dbReference>
<dbReference type="SUPFAM" id="SSF52540">
    <property type="entry name" value="P-loop containing nucleoside triphosphate hydrolases"/>
    <property type="match status" value="1"/>
</dbReference>
<dbReference type="Pfam" id="PF18395">
    <property type="entry name" value="Cas3_C"/>
    <property type="match status" value="1"/>
</dbReference>
<dbReference type="Pfam" id="PF18019">
    <property type="entry name" value="Cas3_HD"/>
    <property type="match status" value="1"/>
</dbReference>
<keyword evidence="6" id="KW-0378">Hydrolase</keyword>